<evidence type="ECO:0000256" key="1">
    <source>
        <dbReference type="ARBA" id="ARBA00008950"/>
    </source>
</evidence>
<comment type="similarity">
    <text evidence="1 2">Belongs to the metallophosphoesterase superfamily. YfcE family.</text>
</comment>
<dbReference type="EC" id="3.1.4.-" evidence="2"/>
<dbReference type="InterPro" id="IPR000979">
    <property type="entry name" value="Phosphodiesterase_MJ0936/Vps29"/>
</dbReference>
<dbReference type="OrthoDB" id="9785951at2"/>
<dbReference type="RefSeq" id="WP_011341232.1">
    <property type="nucleotide sequence ID" value="NC_007498.2"/>
</dbReference>
<comment type="cofactor">
    <cofactor evidence="2">
        <name>a divalent metal cation</name>
        <dbReference type="ChEBI" id="CHEBI:60240"/>
    </cofactor>
</comment>
<dbReference type="PANTHER" id="PTHR11124">
    <property type="entry name" value="VACUOLAR SORTING PROTEIN VPS29"/>
    <property type="match status" value="1"/>
</dbReference>
<dbReference type="InterPro" id="IPR029052">
    <property type="entry name" value="Metallo-depent_PP-like"/>
</dbReference>
<feature type="domain" description="Calcineurin-like phosphoesterase" evidence="3">
    <location>
        <begin position="2"/>
        <end position="153"/>
    </location>
</feature>
<dbReference type="SUPFAM" id="SSF56300">
    <property type="entry name" value="Metallo-dependent phosphatases"/>
    <property type="match status" value="1"/>
</dbReference>
<dbReference type="Gene3D" id="3.60.21.10">
    <property type="match status" value="1"/>
</dbReference>
<dbReference type="Proteomes" id="UP000002534">
    <property type="component" value="Chromosome"/>
</dbReference>
<gene>
    <name evidence="4" type="ordered locus">Pcar_1503</name>
</gene>
<dbReference type="EMBL" id="CP000142">
    <property type="protein sequence ID" value="ABA88749.1"/>
    <property type="molecule type" value="Genomic_DNA"/>
</dbReference>
<organism evidence="4 5">
    <name type="scientific">Syntrophotalea carbinolica (strain DSM 2380 / NBRC 103641 / GraBd1)</name>
    <name type="common">Pelobacter carbinolicus</name>
    <dbReference type="NCBI Taxonomy" id="338963"/>
    <lineage>
        <taxon>Bacteria</taxon>
        <taxon>Pseudomonadati</taxon>
        <taxon>Thermodesulfobacteriota</taxon>
        <taxon>Desulfuromonadia</taxon>
        <taxon>Desulfuromonadales</taxon>
        <taxon>Syntrophotaleaceae</taxon>
        <taxon>Syntrophotalea</taxon>
    </lineage>
</organism>
<protein>
    <recommendedName>
        <fullName evidence="2">Phosphoesterase</fullName>
        <ecNumber evidence="2">3.1.4.-</ecNumber>
    </recommendedName>
</protein>
<evidence type="ECO:0000313" key="4">
    <source>
        <dbReference type="EMBL" id="ABA88749.1"/>
    </source>
</evidence>
<proteinExistence type="inferred from homology"/>
<dbReference type="Pfam" id="PF12850">
    <property type="entry name" value="Metallophos_2"/>
    <property type="match status" value="1"/>
</dbReference>
<evidence type="ECO:0000259" key="3">
    <source>
        <dbReference type="Pfam" id="PF12850"/>
    </source>
</evidence>
<dbReference type="STRING" id="338963.Pcar_1503"/>
<reference evidence="5" key="1">
    <citation type="submission" date="2005-10" db="EMBL/GenBank/DDBJ databases">
        <title>Complete sequence of Pelobacter carbinolicus DSM 2380.</title>
        <authorList>
            <person name="Copeland A."/>
            <person name="Lucas S."/>
            <person name="Lapidus A."/>
            <person name="Barry K."/>
            <person name="Detter J.C."/>
            <person name="Glavina T."/>
            <person name="Hammon N."/>
            <person name="Israni S."/>
            <person name="Pitluck S."/>
            <person name="Chertkov O."/>
            <person name="Schmutz J."/>
            <person name="Larimer F."/>
            <person name="Land M."/>
            <person name="Kyrpides N."/>
            <person name="Ivanova N."/>
            <person name="Richardson P."/>
        </authorList>
    </citation>
    <scope>NUCLEOTIDE SEQUENCE [LARGE SCALE GENOMIC DNA]</scope>
    <source>
        <strain evidence="5">DSM 2380 / NBRC 103641 / GraBd1</strain>
    </source>
</reference>
<evidence type="ECO:0000256" key="2">
    <source>
        <dbReference type="RuleBase" id="RU362039"/>
    </source>
</evidence>
<dbReference type="AlphaFoldDB" id="Q3A4F8"/>
<keyword evidence="5" id="KW-1185">Reference proteome</keyword>
<dbReference type="GO" id="GO:0016787">
    <property type="term" value="F:hydrolase activity"/>
    <property type="evidence" value="ECO:0007669"/>
    <property type="project" value="UniProtKB-UniRule"/>
</dbReference>
<dbReference type="HOGENOM" id="CLU_063749_3_2_7"/>
<dbReference type="InterPro" id="IPR024654">
    <property type="entry name" value="Calcineurin-like_PHP_lpxH"/>
</dbReference>
<sequence length="168" mass="18540">MLKIGVLSDTHIRQAMRHGDFLDALDGRLFRDAEVILHAGDLVDHDLLNIFAPRVVHAVRGNMDSPAVALPVRKVFEVSGFRFGLIHGWGPPEGLGTRVLREFDADSLDCLVYGHSHMPDCRRLNDMLLFNPGSATSPRGGFPPSVGMLEVDDSGIRGRIVSLDDQRF</sequence>
<keyword evidence="2" id="KW-0479">Metal-binding</keyword>
<reference evidence="4 5" key="2">
    <citation type="journal article" date="2012" name="BMC Genomics">
        <title>The genome of Pelobacter carbinolicus reveals surprising metabolic capabilities and physiological features.</title>
        <authorList>
            <person name="Aklujkar M."/>
            <person name="Haveman S.A."/>
            <person name="Didonato R.Jr."/>
            <person name="Chertkov O."/>
            <person name="Han C.S."/>
            <person name="Land M.L."/>
            <person name="Brown P."/>
            <person name="Lovley D.R."/>
        </authorList>
    </citation>
    <scope>NUCLEOTIDE SEQUENCE [LARGE SCALE GENOMIC DNA]</scope>
    <source>
        <strain evidence="5">DSM 2380 / NBRC 103641 / GraBd1</strain>
    </source>
</reference>
<name>Q3A4F8_SYNC1</name>
<evidence type="ECO:0000313" key="5">
    <source>
        <dbReference type="Proteomes" id="UP000002534"/>
    </source>
</evidence>
<dbReference type="GO" id="GO:0046872">
    <property type="term" value="F:metal ion binding"/>
    <property type="evidence" value="ECO:0007669"/>
    <property type="project" value="UniProtKB-KW"/>
</dbReference>
<dbReference type="KEGG" id="pca:Pcar_1503"/>
<dbReference type="eggNOG" id="COG0622">
    <property type="taxonomic scope" value="Bacteria"/>
</dbReference>
<dbReference type="NCBIfam" id="TIGR00040">
    <property type="entry name" value="yfcE"/>
    <property type="match status" value="1"/>
</dbReference>
<accession>Q3A4F8</accession>